<evidence type="ECO:0000256" key="6">
    <source>
        <dbReference type="ARBA" id="ARBA00022825"/>
    </source>
</evidence>
<comment type="catalytic activity">
    <reaction evidence="1">
        <text>Hydrolysis of Pro-|-Xaa &gt;&gt; Ala-|-Xaa in oligopeptides.</text>
        <dbReference type="EC" id="3.4.21.26"/>
    </reaction>
</comment>
<dbReference type="Pfam" id="PF02897">
    <property type="entry name" value="Peptidase_S9_N"/>
    <property type="match status" value="1"/>
</dbReference>
<dbReference type="EC" id="3.4.21.26" evidence="3"/>
<feature type="domain" description="Peptidase S9 prolyl oligopeptidase catalytic" evidence="8">
    <location>
        <begin position="495"/>
        <end position="707"/>
    </location>
</feature>
<evidence type="ECO:0000256" key="1">
    <source>
        <dbReference type="ARBA" id="ARBA00001070"/>
    </source>
</evidence>
<evidence type="ECO:0000259" key="8">
    <source>
        <dbReference type="Pfam" id="PF00326"/>
    </source>
</evidence>
<dbReference type="InterPro" id="IPR051167">
    <property type="entry name" value="Prolyl_oligopep/macrocyclase"/>
</dbReference>
<name>A0ABY5SYX1_9SPHN</name>
<evidence type="ECO:0000256" key="4">
    <source>
        <dbReference type="ARBA" id="ARBA00022670"/>
    </source>
</evidence>
<organism evidence="10 11">
    <name type="scientific">Qipengyuania spongiae</name>
    <dbReference type="NCBI Taxonomy" id="2909673"/>
    <lineage>
        <taxon>Bacteria</taxon>
        <taxon>Pseudomonadati</taxon>
        <taxon>Pseudomonadota</taxon>
        <taxon>Alphaproteobacteria</taxon>
        <taxon>Sphingomonadales</taxon>
        <taxon>Erythrobacteraceae</taxon>
        <taxon>Qipengyuania</taxon>
    </lineage>
</organism>
<dbReference type="Gene3D" id="3.40.50.1820">
    <property type="entry name" value="alpha/beta hydrolase"/>
    <property type="match status" value="1"/>
</dbReference>
<dbReference type="RefSeq" id="WP_265557417.1">
    <property type="nucleotide sequence ID" value="NZ_CP092471.1"/>
</dbReference>
<dbReference type="SUPFAM" id="SSF50993">
    <property type="entry name" value="Peptidase/esterase 'gauge' domain"/>
    <property type="match status" value="1"/>
</dbReference>
<dbReference type="PROSITE" id="PS00708">
    <property type="entry name" value="PRO_ENDOPEP_SER"/>
    <property type="match status" value="1"/>
</dbReference>
<dbReference type="InterPro" id="IPR002470">
    <property type="entry name" value="Peptidase_S9A"/>
</dbReference>
<dbReference type="PANTHER" id="PTHR42881">
    <property type="entry name" value="PROLYL ENDOPEPTIDASE"/>
    <property type="match status" value="1"/>
</dbReference>
<feature type="domain" description="Peptidase S9A N-terminal" evidence="9">
    <location>
        <begin position="31"/>
        <end position="438"/>
    </location>
</feature>
<dbReference type="PANTHER" id="PTHR42881:SF2">
    <property type="entry name" value="PROLYL ENDOPEPTIDASE"/>
    <property type="match status" value="1"/>
</dbReference>
<evidence type="ECO:0000256" key="2">
    <source>
        <dbReference type="ARBA" id="ARBA00005228"/>
    </source>
</evidence>
<evidence type="ECO:0000256" key="5">
    <source>
        <dbReference type="ARBA" id="ARBA00022801"/>
    </source>
</evidence>
<dbReference type="InterPro" id="IPR023302">
    <property type="entry name" value="Pept_S9A_N"/>
</dbReference>
<keyword evidence="4" id="KW-0645">Protease</keyword>
<keyword evidence="7" id="KW-0732">Signal</keyword>
<dbReference type="EMBL" id="CP092471">
    <property type="protein sequence ID" value="UVI38211.1"/>
    <property type="molecule type" value="Genomic_DNA"/>
</dbReference>
<evidence type="ECO:0000256" key="7">
    <source>
        <dbReference type="SAM" id="SignalP"/>
    </source>
</evidence>
<proteinExistence type="inferred from homology"/>
<dbReference type="PRINTS" id="PR00862">
    <property type="entry name" value="PROLIGOPTASE"/>
</dbReference>
<feature type="chain" id="PRO_5045897083" description="prolyl oligopeptidase" evidence="7">
    <location>
        <begin position="25"/>
        <end position="713"/>
    </location>
</feature>
<gene>
    <name evidence="10" type="ORF">L1F33_07955</name>
</gene>
<keyword evidence="5" id="KW-0378">Hydrolase</keyword>
<dbReference type="InterPro" id="IPR001375">
    <property type="entry name" value="Peptidase_S9_cat"/>
</dbReference>
<dbReference type="SUPFAM" id="SSF53474">
    <property type="entry name" value="alpha/beta-Hydrolases"/>
    <property type="match status" value="1"/>
</dbReference>
<evidence type="ECO:0000313" key="11">
    <source>
        <dbReference type="Proteomes" id="UP001065265"/>
    </source>
</evidence>
<keyword evidence="6" id="KW-0720">Serine protease</keyword>
<keyword evidence="11" id="KW-1185">Reference proteome</keyword>
<dbReference type="Gene3D" id="2.130.10.120">
    <property type="entry name" value="Prolyl oligopeptidase, N-terminal domain"/>
    <property type="match status" value="1"/>
</dbReference>
<evidence type="ECO:0000259" key="9">
    <source>
        <dbReference type="Pfam" id="PF02897"/>
    </source>
</evidence>
<protein>
    <recommendedName>
        <fullName evidence="3">prolyl oligopeptidase</fullName>
        <ecNumber evidence="3">3.4.21.26</ecNumber>
    </recommendedName>
</protein>
<evidence type="ECO:0000313" key="10">
    <source>
        <dbReference type="EMBL" id="UVI38211.1"/>
    </source>
</evidence>
<accession>A0ABY5SYX1</accession>
<evidence type="ECO:0000256" key="3">
    <source>
        <dbReference type="ARBA" id="ARBA00011897"/>
    </source>
</evidence>
<feature type="signal peptide" evidence="7">
    <location>
        <begin position="1"/>
        <end position="24"/>
    </location>
</feature>
<dbReference type="InterPro" id="IPR029058">
    <property type="entry name" value="AB_hydrolase_fold"/>
</dbReference>
<reference evidence="10" key="1">
    <citation type="submission" date="2022-02" db="EMBL/GenBank/DDBJ databases">
        <title>Qipengyuania spongiae sp. nov., isolated from marine sponge.</title>
        <authorList>
            <person name="Li Z."/>
            <person name="Zhang M."/>
        </authorList>
    </citation>
    <scope>NUCLEOTIDE SEQUENCE</scope>
    <source>
        <strain evidence="10">PHS-Z21</strain>
    </source>
</reference>
<dbReference type="Pfam" id="PF00326">
    <property type="entry name" value="Peptidase_S9"/>
    <property type="match status" value="1"/>
</dbReference>
<dbReference type="InterPro" id="IPR002471">
    <property type="entry name" value="Pept_S9_AS"/>
</dbReference>
<comment type="similarity">
    <text evidence="2">Belongs to the peptidase S9A family.</text>
</comment>
<dbReference type="Proteomes" id="UP001065265">
    <property type="component" value="Chromosome"/>
</dbReference>
<sequence>MNRITAAALAGAAIVALVAAPGSAQSVDAYPQTRSTDTTDTIFGERIADPYRWLENDVRTDKEVAAWVDAQNVVTDAYLAQLPATRWFKTELAELIDYERFGIPAKAGDRYFYSYNSGLMNQSQYFVRDGWNGEGRLLIDPNTWSADNATALADTAPSKSGKFLAYAIQDGGSDWRTIKVLDVDSGEEMGDEIQWAKFTGISWLGDEGFFYSRFPETEGGQDFQSLNYNQKVYYHRLGTPQSADQLIYETPQAKEQGHGLSVTDDGRWGFIYSSTGTDNRNELRAIDLTRRDSQGWRAREIVTGFDNEWSPIASTGDTVYFMTNKDAPRYRIVRADLTQPTLEWEEVVPEGDQPISGASIIGDKLVVELMQDASSRAVYYDLDGNRTGELDLPSIGSIGGLGGEAGDPETFYSFTSFNQPGAIYRLNVDTGETQVFAQPEVAFSPDDYAVEQVFYNSKDGTRVAMFIVRAKDSTGPAPTLLYGYGGFNASMTPGFSATRLAWLKAGGTFALANIRGGGEYGKEWHDAGRLANKQNVFDDFIAAGEYLKANGYTTPEGLAIQGGSNGGLLVGAVVNQRPDLIDAANAAVGVMDMLRFDRWTAGRYWVDDYGYPSKEADFEVLRAYSPYHNIRSGTDYPPVLVTTADTDDRVVPGHSFKYTAALQAADVGDEPHLIRIETRAGHGSGKPTDKVIDEYGDVLAFLAYHTGLEVPPR</sequence>